<dbReference type="GO" id="GO:0016491">
    <property type="term" value="F:oxidoreductase activity"/>
    <property type="evidence" value="ECO:0007669"/>
    <property type="project" value="UniProtKB-KW"/>
</dbReference>
<keyword evidence="7" id="KW-1185">Reference proteome</keyword>
<dbReference type="InterPro" id="IPR012825">
    <property type="entry name" value="BluB"/>
</dbReference>
<proteinExistence type="inferred from homology"/>
<dbReference type="EC" id="2.6.1.-" evidence="3"/>
<dbReference type="InterPro" id="IPR029479">
    <property type="entry name" value="Nitroreductase"/>
</dbReference>
<dbReference type="GO" id="GO:0030170">
    <property type="term" value="F:pyridoxal phosphate binding"/>
    <property type="evidence" value="ECO:0007669"/>
    <property type="project" value="InterPro"/>
</dbReference>
<dbReference type="InterPro" id="IPR015422">
    <property type="entry name" value="PyrdxlP-dep_Trfase_small"/>
</dbReference>
<dbReference type="PROSITE" id="PS00105">
    <property type="entry name" value="AA_TRANSFER_CLASS_1"/>
    <property type="match status" value="1"/>
</dbReference>
<dbReference type="Pfam" id="PF00155">
    <property type="entry name" value="Aminotran_1_2"/>
    <property type="match status" value="1"/>
</dbReference>
<protein>
    <recommendedName>
        <fullName evidence="3">Aminotransferase</fullName>
        <ecNumber evidence="3">2.6.1.-</ecNumber>
    </recommendedName>
</protein>
<keyword evidence="3" id="KW-0032">Aminotransferase</keyword>
<comment type="similarity">
    <text evidence="3">Belongs to the class-I pyridoxal-phosphate-dependent aminotransferase family.</text>
</comment>
<dbReference type="InterPro" id="IPR000415">
    <property type="entry name" value="Nitroreductase-like"/>
</dbReference>
<dbReference type="PANTHER" id="PTHR42885">
    <property type="entry name" value="HISTIDINOL-PHOSPHATE AMINOTRANSFERASE-RELATED"/>
    <property type="match status" value="1"/>
</dbReference>
<evidence type="ECO:0000313" key="6">
    <source>
        <dbReference type="EMBL" id="TWU15293.1"/>
    </source>
</evidence>
<dbReference type="InterPro" id="IPR015424">
    <property type="entry name" value="PyrdxlP-dep_Trfase"/>
</dbReference>
<dbReference type="Pfam" id="PF00881">
    <property type="entry name" value="Nitroreductase"/>
    <property type="match status" value="1"/>
</dbReference>
<gene>
    <name evidence="6" type="ORF">Poly21_24880</name>
</gene>
<dbReference type="AlphaFoldDB" id="A0A5C6BSS6"/>
<keyword evidence="6" id="KW-0560">Oxidoreductase</keyword>
<dbReference type="NCBIfam" id="TIGR02476">
    <property type="entry name" value="BluB"/>
    <property type="match status" value="1"/>
</dbReference>
<dbReference type="PANTHER" id="PTHR42885:SF1">
    <property type="entry name" value="THREONINE-PHOSPHATE DECARBOXYLASE"/>
    <property type="match status" value="1"/>
</dbReference>
<evidence type="ECO:0000256" key="1">
    <source>
        <dbReference type="ARBA" id="ARBA00001933"/>
    </source>
</evidence>
<evidence type="ECO:0000259" key="4">
    <source>
        <dbReference type="Pfam" id="PF00155"/>
    </source>
</evidence>
<dbReference type="GO" id="GO:0008483">
    <property type="term" value="F:transaminase activity"/>
    <property type="evidence" value="ECO:0007669"/>
    <property type="project" value="UniProtKB-KW"/>
</dbReference>
<dbReference type="InterPro" id="IPR004838">
    <property type="entry name" value="NHTrfase_class1_PyrdxlP-BS"/>
</dbReference>
<dbReference type="InterPro" id="IPR015421">
    <property type="entry name" value="PyrdxlP-dep_Trfase_major"/>
</dbReference>
<comment type="caution">
    <text evidence="6">The sequence shown here is derived from an EMBL/GenBank/DDBJ whole genome shotgun (WGS) entry which is preliminary data.</text>
</comment>
<evidence type="ECO:0000313" key="7">
    <source>
        <dbReference type="Proteomes" id="UP000319908"/>
    </source>
</evidence>
<dbReference type="Proteomes" id="UP000319908">
    <property type="component" value="Unassembled WGS sequence"/>
</dbReference>
<comment type="cofactor">
    <cofactor evidence="1 3">
        <name>pyridoxal 5'-phosphate</name>
        <dbReference type="ChEBI" id="CHEBI:597326"/>
    </cofactor>
</comment>
<feature type="domain" description="Aminotransferase class I/classII large" evidence="4">
    <location>
        <begin position="30"/>
        <end position="359"/>
    </location>
</feature>
<accession>A0A5C6BSS6</accession>
<dbReference type="InterPro" id="IPR004839">
    <property type="entry name" value="Aminotransferase_I/II_large"/>
</dbReference>
<dbReference type="Gene3D" id="3.40.640.10">
    <property type="entry name" value="Type I PLP-dependent aspartate aminotransferase-like (Major domain)"/>
    <property type="match status" value="1"/>
</dbReference>
<evidence type="ECO:0000256" key="3">
    <source>
        <dbReference type="RuleBase" id="RU000481"/>
    </source>
</evidence>
<dbReference type="Gene3D" id="3.40.109.10">
    <property type="entry name" value="NADH Oxidase"/>
    <property type="match status" value="1"/>
</dbReference>
<evidence type="ECO:0000256" key="2">
    <source>
        <dbReference type="ARBA" id="ARBA00022898"/>
    </source>
</evidence>
<evidence type="ECO:0000259" key="5">
    <source>
        <dbReference type="Pfam" id="PF00881"/>
    </source>
</evidence>
<organism evidence="6 7">
    <name type="scientific">Allorhodopirellula heiligendammensis</name>
    <dbReference type="NCBI Taxonomy" id="2714739"/>
    <lineage>
        <taxon>Bacteria</taxon>
        <taxon>Pseudomonadati</taxon>
        <taxon>Planctomycetota</taxon>
        <taxon>Planctomycetia</taxon>
        <taxon>Pirellulales</taxon>
        <taxon>Pirellulaceae</taxon>
        <taxon>Allorhodopirellula</taxon>
    </lineage>
</organism>
<dbReference type="CDD" id="cd00609">
    <property type="entry name" value="AAT_like"/>
    <property type="match status" value="1"/>
</dbReference>
<dbReference type="SUPFAM" id="SSF53383">
    <property type="entry name" value="PLP-dependent transferases"/>
    <property type="match status" value="1"/>
</dbReference>
<feature type="domain" description="Nitroreductase" evidence="5">
    <location>
        <begin position="399"/>
        <end position="564"/>
    </location>
</feature>
<sequence length="593" mass="66044">MNLQHLDSNEAVHGGIDWDELRRQGIAPDTVLDLSSNLLRVDHPKAVQQAIESAAISPYPDRNSSVLRTAIAERHDVAQERVLVGNGCCELIHLLAAHGVGAQRDGADAPTTQSVILGPTFSEYERASCLAGLQSTVILADQADGFAVPTETVEMELRRKAYRVIWICNPNNPTGQAIGADVIRQWIAKFPRTTFIIDESYIEFSEATESLIHDTFENLVVLRSLTKSHSMAGLRLGYLVASAARVRSISACRVPWSVNAIAQAAGAAALAAQQHYDHAMLRMREQRGRLIDELTRRGFQPLVTDTGFFLMPVENAGVFRNRLLRQGVLVRDCHSFGLSNYVRIAVGDAAATDRFLTALDTPSLSTSHRSSDLTLRGKIDDSDDFEGDSFRTQLYELFRMRRDVRRFSSDAIPPELLARWIDAAVLAPSVGLSEPWRFVSVRDAETRRHIVREFESQNATAAAGYEGVARENYLSLKLAGLREAPEQLAVFVEPDPHQGRGLGRRTMPETVAYSVVAAIQNFWLAARCDGVGVGWVSIVRPEQIGRLLNVPPQWELIAYLCVGYPLHPDRTIPELQLRNWEERRDVSEHWITR</sequence>
<dbReference type="EMBL" id="SJPU01000002">
    <property type="protein sequence ID" value="TWU15293.1"/>
    <property type="molecule type" value="Genomic_DNA"/>
</dbReference>
<reference evidence="6 7" key="1">
    <citation type="journal article" date="2020" name="Antonie Van Leeuwenhoek">
        <title>Rhodopirellula heiligendammensis sp. nov., Rhodopirellula pilleata sp. nov., and Rhodopirellula solitaria sp. nov. isolated from natural or artificial marine surfaces in Northern Germany and California, USA, and emended description of the genus Rhodopirellula.</title>
        <authorList>
            <person name="Kallscheuer N."/>
            <person name="Wiegand S."/>
            <person name="Jogler M."/>
            <person name="Boedeker C."/>
            <person name="Peeters S.H."/>
            <person name="Rast P."/>
            <person name="Heuer A."/>
            <person name="Jetten M.S.M."/>
            <person name="Rohde M."/>
            <person name="Jogler C."/>
        </authorList>
    </citation>
    <scope>NUCLEOTIDE SEQUENCE [LARGE SCALE GENOMIC DNA]</scope>
    <source>
        <strain evidence="6 7">Poly21</strain>
    </source>
</reference>
<dbReference type="SUPFAM" id="SSF55469">
    <property type="entry name" value="FMN-dependent nitroreductase-like"/>
    <property type="match status" value="1"/>
</dbReference>
<keyword evidence="2" id="KW-0663">Pyridoxal phosphate</keyword>
<dbReference type="RefSeq" id="WP_302118708.1">
    <property type="nucleotide sequence ID" value="NZ_SJPU01000002.1"/>
</dbReference>
<name>A0A5C6BSS6_9BACT</name>
<dbReference type="Gene3D" id="3.90.1150.10">
    <property type="entry name" value="Aspartate Aminotransferase, domain 1"/>
    <property type="match status" value="1"/>
</dbReference>
<keyword evidence="3" id="KW-0808">Transferase</keyword>